<evidence type="ECO:0000313" key="2">
    <source>
        <dbReference type="Proteomes" id="UP001217838"/>
    </source>
</evidence>
<reference evidence="1 2" key="1">
    <citation type="submission" date="2022-11" db="EMBL/GenBank/DDBJ databases">
        <title>Minimal conservation of predation-associated metabolite biosynthetic gene clusters underscores biosynthetic potential of Myxococcota including descriptions for ten novel species: Archangium lansinium sp. nov., Myxococcus landrumus sp. nov., Nannocystis bai.</title>
        <authorList>
            <person name="Ahearne A."/>
            <person name="Stevens C."/>
            <person name="Dowd S."/>
        </authorList>
    </citation>
    <scope>NUCLEOTIDE SEQUENCE [LARGE SCALE GENOMIC DNA]</scope>
    <source>
        <strain evidence="1 2">NCELM</strain>
    </source>
</reference>
<evidence type="ECO:0000313" key="1">
    <source>
        <dbReference type="EMBL" id="MDC0674807.1"/>
    </source>
</evidence>
<dbReference type="Proteomes" id="UP001217838">
    <property type="component" value="Unassembled WGS sequence"/>
</dbReference>
<proteinExistence type="predicted"/>
<dbReference type="EMBL" id="JAQNDN010000025">
    <property type="protein sequence ID" value="MDC0674807.1"/>
    <property type="molecule type" value="Genomic_DNA"/>
</dbReference>
<accession>A0ABT5BKX6</accession>
<sequence length="58" mass="6176">MLPRARMYGASIDATLVSLFDQVPICDSCSRLGTYSSTRFGACSCSVILASFVSHSPV</sequence>
<dbReference type="RefSeq" id="WP_272009324.1">
    <property type="nucleotide sequence ID" value="NZ_JAQNDN010000025.1"/>
</dbReference>
<gene>
    <name evidence="1" type="ORF">POL58_44065</name>
</gene>
<protein>
    <submittedName>
        <fullName evidence="1">Uncharacterized protein</fullName>
    </submittedName>
</protein>
<keyword evidence="2" id="KW-1185">Reference proteome</keyword>
<organism evidence="1 2">
    <name type="scientific">Nannocystis radixulma</name>
    <dbReference type="NCBI Taxonomy" id="2995305"/>
    <lineage>
        <taxon>Bacteria</taxon>
        <taxon>Pseudomonadati</taxon>
        <taxon>Myxococcota</taxon>
        <taxon>Polyangia</taxon>
        <taxon>Nannocystales</taxon>
        <taxon>Nannocystaceae</taxon>
        <taxon>Nannocystis</taxon>
    </lineage>
</organism>
<name>A0ABT5BKX6_9BACT</name>
<comment type="caution">
    <text evidence="1">The sequence shown here is derived from an EMBL/GenBank/DDBJ whole genome shotgun (WGS) entry which is preliminary data.</text>
</comment>